<name>A0A365PPH5_9GAMM</name>
<dbReference type="GO" id="GO:0004497">
    <property type="term" value="F:monooxygenase activity"/>
    <property type="evidence" value="ECO:0007669"/>
    <property type="project" value="UniProtKB-KW"/>
</dbReference>
<sequence>MTALSVLDLMMIGEGKSFADTLDGARQLALHVEQHGYNRYWIAEHHDLPGVGSMATPLIIQHLAAATSTMRVGAGGVMLPNHSPLIVAEQFGTLHTLFPGRIDLGVGRAPGSGGPTVRAIRGISQERDFPQDVQRVLDYLEDNGKEPVRALPGRHDVPVWVLGSSLQGADLAARMGLPYAFASHFAPQMLMRALAHYRENFRPSVYLDKPYAMAGANVIAADTRAEAQYLASSHQQWVVELHAGRPALLPVPEEGYLARITHRDRQGLDQAMAYTAIGDKQEVGAWLREFISTTGVDELMIDARIYDPVARCRSYQLAAESIEDLLNR</sequence>
<keyword evidence="4" id="KW-0503">Monooxygenase</keyword>
<feature type="domain" description="Luciferase-like" evidence="3">
    <location>
        <begin position="149"/>
        <end position="297"/>
    </location>
</feature>
<dbReference type="CDD" id="cd00347">
    <property type="entry name" value="Flavin_utilizing_monoxygenases"/>
    <property type="match status" value="1"/>
</dbReference>
<dbReference type="NCBIfam" id="TIGR03558">
    <property type="entry name" value="oxido_grp_1"/>
    <property type="match status" value="1"/>
</dbReference>
<feature type="domain" description="Luciferase-like" evidence="3">
    <location>
        <begin position="20"/>
        <end position="141"/>
    </location>
</feature>
<dbReference type="Pfam" id="PF00296">
    <property type="entry name" value="Bac_luciferase"/>
    <property type="match status" value="2"/>
</dbReference>
<dbReference type="Gene3D" id="3.20.20.30">
    <property type="entry name" value="Luciferase-like domain"/>
    <property type="match status" value="1"/>
</dbReference>
<dbReference type="PANTHER" id="PTHR30137:SF6">
    <property type="entry name" value="LUCIFERASE-LIKE MONOOXYGENASE"/>
    <property type="match status" value="1"/>
</dbReference>
<proteinExistence type="predicted"/>
<dbReference type="FunFam" id="3.20.20.30:FF:000002">
    <property type="entry name" value="LLM class flavin-dependent oxidoreductase"/>
    <property type="match status" value="1"/>
</dbReference>
<comment type="similarity">
    <text evidence="1">To bacterial alkanal monooxygenase alpha and beta chains.</text>
</comment>
<dbReference type="EMBL" id="QNTV01000025">
    <property type="protein sequence ID" value="RBA52176.1"/>
    <property type="molecule type" value="Genomic_DNA"/>
</dbReference>
<evidence type="ECO:0000259" key="3">
    <source>
        <dbReference type="Pfam" id="PF00296"/>
    </source>
</evidence>
<dbReference type="InterPro" id="IPR050766">
    <property type="entry name" value="Bact_Lucif_Oxidored"/>
</dbReference>
<dbReference type="SUPFAM" id="SSF51679">
    <property type="entry name" value="Bacterial luciferase-like"/>
    <property type="match status" value="1"/>
</dbReference>
<dbReference type="GO" id="GO:0016705">
    <property type="term" value="F:oxidoreductase activity, acting on paired donors, with incorporation or reduction of molecular oxygen"/>
    <property type="evidence" value="ECO:0007669"/>
    <property type="project" value="InterPro"/>
</dbReference>
<comment type="caution">
    <text evidence="4">The sequence shown here is derived from an EMBL/GenBank/DDBJ whole genome shotgun (WGS) entry which is preliminary data.</text>
</comment>
<evidence type="ECO:0000256" key="2">
    <source>
        <dbReference type="ARBA" id="ARBA00074555"/>
    </source>
</evidence>
<dbReference type="PANTHER" id="PTHR30137">
    <property type="entry name" value="LUCIFERASE-LIKE MONOOXYGENASE"/>
    <property type="match status" value="1"/>
</dbReference>
<keyword evidence="4" id="KW-0560">Oxidoreductase</keyword>
<dbReference type="GO" id="GO:0005829">
    <property type="term" value="C:cytosol"/>
    <property type="evidence" value="ECO:0007669"/>
    <property type="project" value="TreeGrafter"/>
</dbReference>
<dbReference type="InterPro" id="IPR019949">
    <property type="entry name" value="CmoO-like"/>
</dbReference>
<dbReference type="InterPro" id="IPR011251">
    <property type="entry name" value="Luciferase-like_dom"/>
</dbReference>
<dbReference type="RefSeq" id="WP_128121824.1">
    <property type="nucleotide sequence ID" value="NZ_QNTV01000025.1"/>
</dbReference>
<evidence type="ECO:0000313" key="5">
    <source>
        <dbReference type="Proteomes" id="UP000252554"/>
    </source>
</evidence>
<organism evidence="4 5">
    <name type="scientific">Stutzerimonas zhaodongensis</name>
    <dbReference type="NCBI Taxonomy" id="1176257"/>
    <lineage>
        <taxon>Bacteria</taxon>
        <taxon>Pseudomonadati</taxon>
        <taxon>Pseudomonadota</taxon>
        <taxon>Gammaproteobacteria</taxon>
        <taxon>Pseudomonadales</taxon>
        <taxon>Pseudomonadaceae</taxon>
        <taxon>Stutzerimonas</taxon>
    </lineage>
</organism>
<dbReference type="Proteomes" id="UP000252554">
    <property type="component" value="Unassembled WGS sequence"/>
</dbReference>
<reference evidence="4 5" key="1">
    <citation type="submission" date="2018-06" db="EMBL/GenBank/DDBJ databases">
        <title>Whole genome sequencing of four bacterial strains from South Shetland trench revealing bio-synthetic gene clusters.</title>
        <authorList>
            <person name="Abdel-Mageed W.M."/>
            <person name="Lehri B."/>
            <person name="Jarmusch S.A."/>
            <person name="Miranda K."/>
            <person name="Goodfellow M."/>
            <person name="Jaspars M."/>
            <person name="Karlyshev A.V."/>
        </authorList>
    </citation>
    <scope>NUCLEOTIDE SEQUENCE [LARGE SCALE GENOMIC DNA]</scope>
    <source>
        <strain evidence="4 5">SST2</strain>
    </source>
</reference>
<accession>A0A365PPH5</accession>
<protein>
    <recommendedName>
        <fullName evidence="2">Luciferase-like monooxygenase</fullName>
    </recommendedName>
</protein>
<dbReference type="InterPro" id="IPR036661">
    <property type="entry name" value="Luciferase-like_sf"/>
</dbReference>
<evidence type="ECO:0000256" key="1">
    <source>
        <dbReference type="ARBA" id="ARBA00007789"/>
    </source>
</evidence>
<dbReference type="AlphaFoldDB" id="A0A365PPH5"/>
<gene>
    <name evidence="4" type="ORF">DQ403_21090</name>
</gene>
<evidence type="ECO:0000313" key="4">
    <source>
        <dbReference type="EMBL" id="RBA52176.1"/>
    </source>
</evidence>